<feature type="transmembrane region" description="Helical" evidence="1">
    <location>
        <begin position="12"/>
        <end position="33"/>
    </location>
</feature>
<dbReference type="PANTHER" id="PTHR45138:SF9">
    <property type="entry name" value="DIGUANYLATE CYCLASE DGCM-RELATED"/>
    <property type="match status" value="1"/>
</dbReference>
<dbReference type="Pfam" id="PF00990">
    <property type="entry name" value="GGDEF"/>
    <property type="match status" value="1"/>
</dbReference>
<evidence type="ECO:0000313" key="4">
    <source>
        <dbReference type="Proteomes" id="UP001500689"/>
    </source>
</evidence>
<dbReference type="EMBL" id="BAAAZN010000039">
    <property type="protein sequence ID" value="GAA3588420.1"/>
    <property type="molecule type" value="Genomic_DNA"/>
</dbReference>
<keyword evidence="1" id="KW-0812">Transmembrane</keyword>
<dbReference type="InterPro" id="IPR050469">
    <property type="entry name" value="Diguanylate_Cyclase"/>
</dbReference>
<dbReference type="CDD" id="cd01949">
    <property type="entry name" value="GGDEF"/>
    <property type="match status" value="1"/>
</dbReference>
<evidence type="ECO:0000313" key="3">
    <source>
        <dbReference type="EMBL" id="GAA3588420.1"/>
    </source>
</evidence>
<sequence length="383" mass="40513">MVALGAASARVTVPDLVGCAIVTSLGIAAAEMARQVERRRRRFADTPHVNFSSVWTLTAALVLPGVLAVVVVAALYLHLWLRSWRGVSGVLAHRTLFSACNVILCCRLAAWCARSVGLLPLGHDRGPWAALGAAAVIAVYFVANSLVVAIAIGLSTSSWSLKRLVGRVNENLLELATLCMGLVAALLLTLVPWLLVLMFVPLYALHRSALIRQFERAATTDSITGLLNAASWRALADHELKRARTMGTPLGILLVDVDRFNSVNTVHGVPVADGVLRAVGTALRAAVRSDDLCGRFGGDEFVVMLPGSDVSGVLAVADRIRARVADTEIEAVAGEPLHITVSIGASVFPAAGPELDDALIVADNALYAAKDSGRNRVQLSETT</sequence>
<protein>
    <submittedName>
        <fullName evidence="3">GGDEF domain-containing protein</fullName>
    </submittedName>
</protein>
<gene>
    <name evidence="3" type="ORF">GCM10022222_86190</name>
</gene>
<dbReference type="SUPFAM" id="SSF55073">
    <property type="entry name" value="Nucleotide cyclase"/>
    <property type="match status" value="1"/>
</dbReference>
<keyword evidence="1" id="KW-1133">Transmembrane helix</keyword>
<dbReference type="SMART" id="SM00267">
    <property type="entry name" value="GGDEF"/>
    <property type="match status" value="1"/>
</dbReference>
<dbReference type="InterPro" id="IPR029787">
    <property type="entry name" value="Nucleotide_cyclase"/>
</dbReference>
<name>A0ABP6YRU7_9PSEU</name>
<keyword evidence="4" id="KW-1185">Reference proteome</keyword>
<dbReference type="NCBIfam" id="TIGR00254">
    <property type="entry name" value="GGDEF"/>
    <property type="match status" value="1"/>
</dbReference>
<dbReference type="InterPro" id="IPR000160">
    <property type="entry name" value="GGDEF_dom"/>
</dbReference>
<keyword evidence="1" id="KW-0472">Membrane</keyword>
<dbReference type="PROSITE" id="PS50887">
    <property type="entry name" value="GGDEF"/>
    <property type="match status" value="1"/>
</dbReference>
<organism evidence="3 4">
    <name type="scientific">Amycolatopsis ultiminotia</name>
    <dbReference type="NCBI Taxonomy" id="543629"/>
    <lineage>
        <taxon>Bacteria</taxon>
        <taxon>Bacillati</taxon>
        <taxon>Actinomycetota</taxon>
        <taxon>Actinomycetes</taxon>
        <taxon>Pseudonocardiales</taxon>
        <taxon>Pseudonocardiaceae</taxon>
        <taxon>Amycolatopsis</taxon>
    </lineage>
</organism>
<proteinExistence type="predicted"/>
<feature type="transmembrane region" description="Helical" evidence="1">
    <location>
        <begin position="175"/>
        <end position="205"/>
    </location>
</feature>
<accession>A0ABP6YRU7</accession>
<dbReference type="Gene3D" id="3.30.70.270">
    <property type="match status" value="1"/>
</dbReference>
<feature type="transmembrane region" description="Helical" evidence="1">
    <location>
        <begin position="54"/>
        <end position="76"/>
    </location>
</feature>
<reference evidence="4" key="1">
    <citation type="journal article" date="2019" name="Int. J. Syst. Evol. Microbiol.">
        <title>The Global Catalogue of Microorganisms (GCM) 10K type strain sequencing project: providing services to taxonomists for standard genome sequencing and annotation.</title>
        <authorList>
            <consortium name="The Broad Institute Genomics Platform"/>
            <consortium name="The Broad Institute Genome Sequencing Center for Infectious Disease"/>
            <person name="Wu L."/>
            <person name="Ma J."/>
        </authorList>
    </citation>
    <scope>NUCLEOTIDE SEQUENCE [LARGE SCALE GENOMIC DNA]</scope>
    <source>
        <strain evidence="4">JCM 16898</strain>
    </source>
</reference>
<dbReference type="InterPro" id="IPR043128">
    <property type="entry name" value="Rev_trsase/Diguanyl_cyclase"/>
</dbReference>
<feature type="transmembrane region" description="Helical" evidence="1">
    <location>
        <begin position="128"/>
        <end position="155"/>
    </location>
</feature>
<comment type="caution">
    <text evidence="3">The sequence shown here is derived from an EMBL/GenBank/DDBJ whole genome shotgun (WGS) entry which is preliminary data.</text>
</comment>
<feature type="domain" description="GGDEF" evidence="2">
    <location>
        <begin position="248"/>
        <end position="382"/>
    </location>
</feature>
<dbReference type="PANTHER" id="PTHR45138">
    <property type="entry name" value="REGULATORY COMPONENTS OF SENSORY TRANSDUCTION SYSTEM"/>
    <property type="match status" value="1"/>
</dbReference>
<dbReference type="Proteomes" id="UP001500689">
    <property type="component" value="Unassembled WGS sequence"/>
</dbReference>
<evidence type="ECO:0000259" key="2">
    <source>
        <dbReference type="PROSITE" id="PS50887"/>
    </source>
</evidence>
<evidence type="ECO:0000256" key="1">
    <source>
        <dbReference type="SAM" id="Phobius"/>
    </source>
</evidence>